<dbReference type="GO" id="GO:0000160">
    <property type="term" value="P:phosphorelay signal transduction system"/>
    <property type="evidence" value="ECO:0007669"/>
    <property type="project" value="UniProtKB-KW"/>
</dbReference>
<dbReference type="AlphaFoldDB" id="A0A512BN22"/>
<name>A0A512BN22_9HYPH</name>
<dbReference type="PROSITE" id="PS50045">
    <property type="entry name" value="SIGMA54_INTERACT_4"/>
    <property type="match status" value="1"/>
</dbReference>
<dbReference type="GO" id="GO:0005524">
    <property type="term" value="F:ATP binding"/>
    <property type="evidence" value="ECO:0007669"/>
    <property type="project" value="UniProtKB-KW"/>
</dbReference>
<dbReference type="SUPFAM" id="SSF52540">
    <property type="entry name" value="P-loop containing nucleoside triphosphate hydrolases"/>
    <property type="match status" value="1"/>
</dbReference>
<keyword evidence="6" id="KW-0067">ATP-binding</keyword>
<keyword evidence="9" id="KW-0238">DNA-binding</keyword>
<dbReference type="RefSeq" id="WP_114184866.1">
    <property type="nucleotide sequence ID" value="NZ_BJYU01000009.1"/>
</dbReference>
<evidence type="ECO:0000256" key="8">
    <source>
        <dbReference type="ARBA" id="ARBA00023015"/>
    </source>
</evidence>
<feature type="domain" description="Sigma-54 factor interaction" evidence="12">
    <location>
        <begin position="29"/>
        <end position="234"/>
    </location>
</feature>
<comment type="subcellular location">
    <subcellularLocation>
        <location evidence="1">Cytoplasm</location>
    </subcellularLocation>
</comment>
<evidence type="ECO:0000256" key="10">
    <source>
        <dbReference type="ARBA" id="ARBA00023159"/>
    </source>
</evidence>
<dbReference type="PANTHER" id="PTHR32071">
    <property type="entry name" value="TRANSCRIPTIONAL REGULATORY PROTEIN"/>
    <property type="match status" value="1"/>
</dbReference>
<evidence type="ECO:0000256" key="7">
    <source>
        <dbReference type="ARBA" id="ARBA00023012"/>
    </source>
</evidence>
<dbReference type="InterPro" id="IPR002197">
    <property type="entry name" value="HTH_Fis"/>
</dbReference>
<protein>
    <recommendedName>
        <fullName evidence="12">Sigma-54 factor interaction domain-containing protein</fullName>
    </recommendedName>
</protein>
<sequence length="345" mass="37778">MLLVQIFTDDIRAVRHGAPPHAAGSDWARVVRLGDRAARSAIPVLIQGEPGSGAQDLARAIHDAGERRQRPFVRFHAGDLTEQDGPSILHKRLQETHGGTLLVQDVEGLATPAQHQLFEALHPQDMSGRAGRRGARPDVRIIASTSVDLSESVRQGGFREDLFYRLQALPISLRPLRGERGSILAWAGRFLERSAAEEGKSIHGLSAEAENLLHGYDWPGNLRQLETTIFRAVILADGPLLRPSEFPQIAAHVPGCRIEIPPAPQAKPPAPIREFTLAERRDPHVLALVNETGEVSTLAELEAQAIRFALVHYQGQLSVISRRLGIGRSTLYRKLKELGLDDAAA</sequence>
<evidence type="ECO:0000259" key="12">
    <source>
        <dbReference type="PROSITE" id="PS50045"/>
    </source>
</evidence>
<evidence type="ECO:0000256" key="9">
    <source>
        <dbReference type="ARBA" id="ARBA00023125"/>
    </source>
</evidence>
<evidence type="ECO:0000256" key="11">
    <source>
        <dbReference type="ARBA" id="ARBA00023163"/>
    </source>
</evidence>
<dbReference type="InterPro" id="IPR009057">
    <property type="entry name" value="Homeodomain-like_sf"/>
</dbReference>
<dbReference type="GO" id="GO:0006355">
    <property type="term" value="P:regulation of DNA-templated transcription"/>
    <property type="evidence" value="ECO:0007669"/>
    <property type="project" value="InterPro"/>
</dbReference>
<evidence type="ECO:0000256" key="5">
    <source>
        <dbReference type="ARBA" id="ARBA00022741"/>
    </source>
</evidence>
<keyword evidence="3" id="KW-0678">Repressor</keyword>
<keyword evidence="8" id="KW-0805">Transcription regulation</keyword>
<proteinExistence type="predicted"/>
<dbReference type="Pfam" id="PF25601">
    <property type="entry name" value="AAA_lid_14"/>
    <property type="match status" value="1"/>
</dbReference>
<evidence type="ECO:0000256" key="3">
    <source>
        <dbReference type="ARBA" id="ARBA00022491"/>
    </source>
</evidence>
<dbReference type="Pfam" id="PF02954">
    <property type="entry name" value="HTH_8"/>
    <property type="match status" value="1"/>
</dbReference>
<dbReference type="PROSITE" id="PS00688">
    <property type="entry name" value="SIGMA54_INTERACT_3"/>
    <property type="match status" value="1"/>
</dbReference>
<dbReference type="Proteomes" id="UP000321085">
    <property type="component" value="Unassembled WGS sequence"/>
</dbReference>
<keyword evidence="4" id="KW-0597">Phosphoprotein</keyword>
<dbReference type="InterPro" id="IPR027417">
    <property type="entry name" value="P-loop_NTPase"/>
</dbReference>
<dbReference type="Gene3D" id="1.10.10.60">
    <property type="entry name" value="Homeodomain-like"/>
    <property type="match status" value="1"/>
</dbReference>
<dbReference type="EMBL" id="BJYU01000009">
    <property type="protein sequence ID" value="GEO13364.1"/>
    <property type="molecule type" value="Genomic_DNA"/>
</dbReference>
<dbReference type="Gene3D" id="1.10.8.60">
    <property type="match status" value="1"/>
</dbReference>
<keyword evidence="11" id="KW-0804">Transcription</keyword>
<dbReference type="Gene3D" id="3.40.50.300">
    <property type="entry name" value="P-loop containing nucleotide triphosphate hydrolases"/>
    <property type="match status" value="1"/>
</dbReference>
<dbReference type="Pfam" id="PF00158">
    <property type="entry name" value="Sigma54_activat"/>
    <property type="match status" value="2"/>
</dbReference>
<dbReference type="InterPro" id="IPR058031">
    <property type="entry name" value="AAA_lid_NorR"/>
</dbReference>
<evidence type="ECO:0000256" key="2">
    <source>
        <dbReference type="ARBA" id="ARBA00022490"/>
    </source>
</evidence>
<organism evidence="13 14">
    <name type="scientific">Microvirga aerophila</name>
    <dbReference type="NCBI Taxonomy" id="670291"/>
    <lineage>
        <taxon>Bacteria</taxon>
        <taxon>Pseudomonadati</taxon>
        <taxon>Pseudomonadota</taxon>
        <taxon>Alphaproteobacteria</taxon>
        <taxon>Hyphomicrobiales</taxon>
        <taxon>Methylobacteriaceae</taxon>
        <taxon>Microvirga</taxon>
    </lineage>
</organism>
<keyword evidence="7" id="KW-0902">Two-component regulatory system</keyword>
<dbReference type="InterPro" id="IPR025944">
    <property type="entry name" value="Sigma_54_int_dom_CS"/>
</dbReference>
<evidence type="ECO:0000313" key="14">
    <source>
        <dbReference type="Proteomes" id="UP000321085"/>
    </source>
</evidence>
<keyword evidence="2" id="KW-0963">Cytoplasm</keyword>
<dbReference type="CDD" id="cd00009">
    <property type="entry name" value="AAA"/>
    <property type="match status" value="1"/>
</dbReference>
<gene>
    <name evidence="13" type="ORF">MAE02_10600</name>
</gene>
<evidence type="ECO:0000256" key="1">
    <source>
        <dbReference type="ARBA" id="ARBA00004496"/>
    </source>
</evidence>
<keyword evidence="14" id="KW-1185">Reference proteome</keyword>
<dbReference type="PANTHER" id="PTHR32071:SF95">
    <property type="entry name" value="DNA-BINDING TRANSCRIPTIONAL REGULATOR NTRC"/>
    <property type="match status" value="1"/>
</dbReference>
<dbReference type="InterPro" id="IPR002078">
    <property type="entry name" value="Sigma_54_int"/>
</dbReference>
<comment type="caution">
    <text evidence="13">The sequence shown here is derived from an EMBL/GenBank/DDBJ whole genome shotgun (WGS) entry which is preliminary data.</text>
</comment>
<reference evidence="13 14" key="1">
    <citation type="submission" date="2019-07" db="EMBL/GenBank/DDBJ databases">
        <title>Whole genome shotgun sequence of Microvirga aerophila NBRC 106136.</title>
        <authorList>
            <person name="Hosoyama A."/>
            <person name="Uohara A."/>
            <person name="Ohji S."/>
            <person name="Ichikawa N."/>
        </authorList>
    </citation>
    <scope>NUCLEOTIDE SEQUENCE [LARGE SCALE GENOMIC DNA]</scope>
    <source>
        <strain evidence="13 14">NBRC 106136</strain>
    </source>
</reference>
<evidence type="ECO:0000256" key="6">
    <source>
        <dbReference type="ARBA" id="ARBA00022840"/>
    </source>
</evidence>
<evidence type="ECO:0000313" key="13">
    <source>
        <dbReference type="EMBL" id="GEO13364.1"/>
    </source>
</evidence>
<dbReference type="GO" id="GO:0043565">
    <property type="term" value="F:sequence-specific DNA binding"/>
    <property type="evidence" value="ECO:0007669"/>
    <property type="project" value="InterPro"/>
</dbReference>
<keyword evidence="5" id="KW-0547">Nucleotide-binding</keyword>
<evidence type="ECO:0000256" key="4">
    <source>
        <dbReference type="ARBA" id="ARBA00022553"/>
    </source>
</evidence>
<dbReference type="GO" id="GO:0005737">
    <property type="term" value="C:cytoplasm"/>
    <property type="evidence" value="ECO:0007669"/>
    <property type="project" value="UniProtKB-SubCell"/>
</dbReference>
<keyword evidence="10" id="KW-0010">Activator</keyword>
<accession>A0A512BN22</accession>
<dbReference type="OrthoDB" id="9761019at2"/>
<dbReference type="SUPFAM" id="SSF46689">
    <property type="entry name" value="Homeodomain-like"/>
    <property type="match status" value="1"/>
</dbReference>